<accession>A0A559KD30</accession>
<dbReference type="InterPro" id="IPR011006">
    <property type="entry name" value="CheY-like_superfamily"/>
</dbReference>
<dbReference type="PANTHER" id="PTHR44757:SF2">
    <property type="entry name" value="BIOFILM ARCHITECTURE MAINTENANCE PROTEIN MBAA"/>
    <property type="match status" value="1"/>
</dbReference>
<dbReference type="Pfam" id="PF00072">
    <property type="entry name" value="Response_reg"/>
    <property type="match status" value="1"/>
</dbReference>
<dbReference type="GO" id="GO:0000160">
    <property type="term" value="P:phosphorelay signal transduction system"/>
    <property type="evidence" value="ECO:0007669"/>
    <property type="project" value="InterPro"/>
</dbReference>
<evidence type="ECO:0000256" key="1">
    <source>
        <dbReference type="PROSITE-ProRule" id="PRU00169"/>
    </source>
</evidence>
<reference evidence="5 6" key="1">
    <citation type="submission" date="2019-07" db="EMBL/GenBank/DDBJ databases">
        <authorList>
            <person name="Kim J."/>
        </authorList>
    </citation>
    <scope>NUCLEOTIDE SEQUENCE [LARGE SCALE GENOMIC DNA]</scope>
    <source>
        <strain evidence="5 6">JC52</strain>
    </source>
</reference>
<dbReference type="InterPro" id="IPR029787">
    <property type="entry name" value="Nucleotide_cyclase"/>
</dbReference>
<proteinExistence type="predicted"/>
<dbReference type="Proteomes" id="UP000317036">
    <property type="component" value="Unassembled WGS sequence"/>
</dbReference>
<dbReference type="InterPro" id="IPR001789">
    <property type="entry name" value="Sig_transdc_resp-reg_receiver"/>
</dbReference>
<dbReference type="SUPFAM" id="SSF55785">
    <property type="entry name" value="PYP-like sensor domain (PAS domain)"/>
    <property type="match status" value="1"/>
</dbReference>
<keyword evidence="1" id="KW-0597">Phosphoprotein</keyword>
<dbReference type="Pfam" id="PF00563">
    <property type="entry name" value="EAL"/>
    <property type="match status" value="1"/>
</dbReference>
<gene>
    <name evidence="5" type="ORF">FPZ49_09985</name>
</gene>
<protein>
    <submittedName>
        <fullName evidence="5">EAL domain-containing protein</fullName>
    </submittedName>
</protein>
<dbReference type="CDD" id="cd01949">
    <property type="entry name" value="GGDEF"/>
    <property type="match status" value="1"/>
</dbReference>
<sequence>MDKTGVLIVDDSVLMRSIITSLFEQDDRFYIVGVATNGFECLERIVELQPDLVIMDVEMPEMDGLDALQYIVHYHPMPVVMLSSYTSEGSEQTFKALQIGAVDFFHKDRLFEGNPHMVDDFLLRCKVAARSRMPVLMDVKVTNKNTTINVLKETLTYCLKIEEQLRIAQEELWKTIRQQGGMVVKFKQIKGEFVHTMCEGELLRRFGLVPDMVFGKSLIDFFSEDIAEHHEEHYAKAWSGEEFVLYETNMRGAVYFTILRPIQVDGMVSEVIGVTIDITEQSKAAESLDFLVRHDSLTGLPNRNYLTDLLKKLTAPGAGKPFALFFLNLDNFKILNETLSHELGSYLLEIVARRLKSLARGVHTLARVGGDEFVYLLPNCTPQQVAEMAIAILETIRHPIQIQGHNLKITASMGISRYPEDASDPEALVKYADFATDIAKENGRDQFHFYTAALHERLDQRLKIEKHLRKALERNEFELFFQAIVDTRTDRIVGMESLIRWNSPDLGRVPPNQFIPIAEETNLILDIGEWVLWEACRWNKTWQKQGLPPVTVTVNLSSRQFYDHKLKETIVRILEISGLTKDSLEIEITESMTMDVGRAISTLKELKQLGLQIAMDDFGTGYSSLAYLKEFPIDKLKIDQSFVKGIETNPINASIVNTIISMARNMRMKVIAEGVETEEAQRILKEYDCHYMQGYYFSRPLCGEEAAQLMSIRNID</sequence>
<evidence type="ECO:0000259" key="2">
    <source>
        <dbReference type="PROSITE" id="PS50110"/>
    </source>
</evidence>
<dbReference type="Gene3D" id="3.30.450.20">
    <property type="entry name" value="PAS domain"/>
    <property type="match status" value="1"/>
</dbReference>
<evidence type="ECO:0000259" key="4">
    <source>
        <dbReference type="PROSITE" id="PS50887"/>
    </source>
</evidence>
<dbReference type="SUPFAM" id="SSF52172">
    <property type="entry name" value="CheY-like"/>
    <property type="match status" value="1"/>
</dbReference>
<dbReference type="SUPFAM" id="SSF55073">
    <property type="entry name" value="Nucleotide cyclase"/>
    <property type="match status" value="1"/>
</dbReference>
<feature type="modified residue" description="4-aspartylphosphate" evidence="1">
    <location>
        <position position="56"/>
    </location>
</feature>
<dbReference type="CDD" id="cd01948">
    <property type="entry name" value="EAL"/>
    <property type="match status" value="1"/>
</dbReference>
<dbReference type="Gene3D" id="3.20.20.450">
    <property type="entry name" value="EAL domain"/>
    <property type="match status" value="1"/>
</dbReference>
<dbReference type="InterPro" id="IPR043128">
    <property type="entry name" value="Rev_trsase/Diguanyl_cyclase"/>
</dbReference>
<feature type="domain" description="EAL" evidence="3">
    <location>
        <begin position="461"/>
        <end position="714"/>
    </location>
</feature>
<dbReference type="PANTHER" id="PTHR44757">
    <property type="entry name" value="DIGUANYLATE CYCLASE DGCP"/>
    <property type="match status" value="1"/>
</dbReference>
<dbReference type="PROSITE" id="PS50110">
    <property type="entry name" value="RESPONSE_REGULATORY"/>
    <property type="match status" value="1"/>
</dbReference>
<dbReference type="CDD" id="cd17541">
    <property type="entry name" value="REC_CheB-like"/>
    <property type="match status" value="1"/>
</dbReference>
<dbReference type="PROSITE" id="PS50887">
    <property type="entry name" value="GGDEF"/>
    <property type="match status" value="1"/>
</dbReference>
<dbReference type="OrthoDB" id="9759607at2"/>
<dbReference type="InterPro" id="IPR001633">
    <property type="entry name" value="EAL_dom"/>
</dbReference>
<feature type="domain" description="GGDEF" evidence="4">
    <location>
        <begin position="320"/>
        <end position="452"/>
    </location>
</feature>
<dbReference type="InterPro" id="IPR035965">
    <property type="entry name" value="PAS-like_dom_sf"/>
</dbReference>
<dbReference type="Pfam" id="PF00990">
    <property type="entry name" value="GGDEF"/>
    <property type="match status" value="1"/>
</dbReference>
<comment type="caution">
    <text evidence="5">The sequence shown here is derived from an EMBL/GenBank/DDBJ whole genome shotgun (WGS) entry which is preliminary data.</text>
</comment>
<evidence type="ECO:0000313" key="5">
    <source>
        <dbReference type="EMBL" id="TVY10046.1"/>
    </source>
</evidence>
<dbReference type="RefSeq" id="WP_144846058.1">
    <property type="nucleotide sequence ID" value="NZ_VNJI01000010.1"/>
</dbReference>
<keyword evidence="6" id="KW-1185">Reference proteome</keyword>
<dbReference type="Gene3D" id="3.30.70.270">
    <property type="match status" value="1"/>
</dbReference>
<evidence type="ECO:0000313" key="6">
    <source>
        <dbReference type="Proteomes" id="UP000317036"/>
    </source>
</evidence>
<dbReference type="SMART" id="SM00448">
    <property type="entry name" value="REC"/>
    <property type="match status" value="1"/>
</dbReference>
<dbReference type="NCBIfam" id="TIGR00254">
    <property type="entry name" value="GGDEF"/>
    <property type="match status" value="1"/>
</dbReference>
<dbReference type="PROSITE" id="PS50883">
    <property type="entry name" value="EAL"/>
    <property type="match status" value="1"/>
</dbReference>
<organism evidence="5 6">
    <name type="scientific">Paenibacillus cremeus</name>
    <dbReference type="NCBI Taxonomy" id="2163881"/>
    <lineage>
        <taxon>Bacteria</taxon>
        <taxon>Bacillati</taxon>
        <taxon>Bacillota</taxon>
        <taxon>Bacilli</taxon>
        <taxon>Bacillales</taxon>
        <taxon>Paenibacillaceae</taxon>
        <taxon>Paenibacillus</taxon>
    </lineage>
</organism>
<dbReference type="Gene3D" id="3.40.50.2300">
    <property type="match status" value="1"/>
</dbReference>
<dbReference type="InterPro" id="IPR052155">
    <property type="entry name" value="Biofilm_reg_signaling"/>
</dbReference>
<dbReference type="SMART" id="SM00267">
    <property type="entry name" value="GGDEF"/>
    <property type="match status" value="1"/>
</dbReference>
<dbReference type="AlphaFoldDB" id="A0A559KD30"/>
<dbReference type="SMART" id="SM00052">
    <property type="entry name" value="EAL"/>
    <property type="match status" value="1"/>
</dbReference>
<dbReference type="InterPro" id="IPR000160">
    <property type="entry name" value="GGDEF_dom"/>
</dbReference>
<feature type="domain" description="Response regulatory" evidence="2">
    <location>
        <begin position="5"/>
        <end position="122"/>
    </location>
</feature>
<name>A0A559KD30_9BACL</name>
<dbReference type="EMBL" id="VNJI01000010">
    <property type="protein sequence ID" value="TVY10046.1"/>
    <property type="molecule type" value="Genomic_DNA"/>
</dbReference>
<evidence type="ECO:0000259" key="3">
    <source>
        <dbReference type="PROSITE" id="PS50883"/>
    </source>
</evidence>
<dbReference type="SUPFAM" id="SSF141868">
    <property type="entry name" value="EAL domain-like"/>
    <property type="match status" value="1"/>
</dbReference>
<dbReference type="InterPro" id="IPR035919">
    <property type="entry name" value="EAL_sf"/>
</dbReference>